<keyword evidence="4" id="KW-1185">Reference proteome</keyword>
<reference evidence="3 4" key="1">
    <citation type="journal article" date="2023" name="bioRxiv">
        <title>Conserved and derived expression patterns and positive selection on dental genes reveal complex evolutionary context of ever-growing rodent molars.</title>
        <authorList>
            <person name="Calamari Z.T."/>
            <person name="Song A."/>
            <person name="Cohen E."/>
            <person name="Akter M."/>
            <person name="Roy R.D."/>
            <person name="Hallikas O."/>
            <person name="Christensen M.M."/>
            <person name="Li P."/>
            <person name="Marangoni P."/>
            <person name="Jernvall J."/>
            <person name="Klein O.D."/>
        </authorList>
    </citation>
    <scope>NUCLEOTIDE SEQUENCE [LARGE SCALE GENOMIC DNA]</scope>
    <source>
        <strain evidence="3">V071</strain>
    </source>
</reference>
<sequence length="61" mass="6482">MEAALRLLLAGCLLHGSAATDPPLKRGFFGAPLTWLAACALFPCYISVRFSFAFTSTAFVA</sequence>
<feature type="signal peptide" evidence="2">
    <location>
        <begin position="1"/>
        <end position="19"/>
    </location>
</feature>
<keyword evidence="1" id="KW-1133">Transmembrane helix</keyword>
<keyword evidence="1" id="KW-0812">Transmembrane</keyword>
<feature type="chain" id="PRO_5043833172" evidence="2">
    <location>
        <begin position="20"/>
        <end position="61"/>
    </location>
</feature>
<accession>A0AAW0H5W4</accession>
<evidence type="ECO:0000256" key="1">
    <source>
        <dbReference type="SAM" id="Phobius"/>
    </source>
</evidence>
<keyword evidence="1" id="KW-0472">Membrane</keyword>
<feature type="transmembrane region" description="Helical" evidence="1">
    <location>
        <begin position="35"/>
        <end position="60"/>
    </location>
</feature>
<evidence type="ECO:0000313" key="3">
    <source>
        <dbReference type="EMBL" id="KAK7798212.1"/>
    </source>
</evidence>
<dbReference type="EMBL" id="JBBHLL010000718">
    <property type="protein sequence ID" value="KAK7798212.1"/>
    <property type="molecule type" value="Genomic_DNA"/>
</dbReference>
<gene>
    <name evidence="3" type="ORF">U0070_021742</name>
</gene>
<comment type="caution">
    <text evidence="3">The sequence shown here is derived from an EMBL/GenBank/DDBJ whole genome shotgun (WGS) entry which is preliminary data.</text>
</comment>
<organism evidence="3 4">
    <name type="scientific">Myodes glareolus</name>
    <name type="common">Bank vole</name>
    <name type="synonym">Clethrionomys glareolus</name>
    <dbReference type="NCBI Taxonomy" id="447135"/>
    <lineage>
        <taxon>Eukaryota</taxon>
        <taxon>Metazoa</taxon>
        <taxon>Chordata</taxon>
        <taxon>Craniata</taxon>
        <taxon>Vertebrata</taxon>
        <taxon>Euteleostomi</taxon>
        <taxon>Mammalia</taxon>
        <taxon>Eutheria</taxon>
        <taxon>Euarchontoglires</taxon>
        <taxon>Glires</taxon>
        <taxon>Rodentia</taxon>
        <taxon>Myomorpha</taxon>
        <taxon>Muroidea</taxon>
        <taxon>Cricetidae</taxon>
        <taxon>Arvicolinae</taxon>
        <taxon>Myodes</taxon>
    </lineage>
</organism>
<evidence type="ECO:0000313" key="4">
    <source>
        <dbReference type="Proteomes" id="UP001488838"/>
    </source>
</evidence>
<evidence type="ECO:0000256" key="2">
    <source>
        <dbReference type="SAM" id="SignalP"/>
    </source>
</evidence>
<name>A0AAW0H5W4_MYOGA</name>
<protein>
    <submittedName>
        <fullName evidence="3">Uncharacterized protein</fullName>
    </submittedName>
</protein>
<dbReference type="Proteomes" id="UP001488838">
    <property type="component" value="Unassembled WGS sequence"/>
</dbReference>
<dbReference type="AlphaFoldDB" id="A0AAW0H5W4"/>
<keyword evidence="2" id="KW-0732">Signal</keyword>
<proteinExistence type="predicted"/>